<proteinExistence type="predicted"/>
<organism evidence="1">
    <name type="scientific">bioreactor metagenome</name>
    <dbReference type="NCBI Taxonomy" id="1076179"/>
    <lineage>
        <taxon>unclassified sequences</taxon>
        <taxon>metagenomes</taxon>
        <taxon>ecological metagenomes</taxon>
    </lineage>
</organism>
<dbReference type="EMBL" id="VSSQ01101661">
    <property type="protein sequence ID" value="MPN43324.1"/>
    <property type="molecule type" value="Genomic_DNA"/>
</dbReference>
<name>A0A645I4H8_9ZZZZ</name>
<reference evidence="1" key="1">
    <citation type="submission" date="2019-08" db="EMBL/GenBank/DDBJ databases">
        <authorList>
            <person name="Kucharzyk K."/>
            <person name="Murdoch R.W."/>
            <person name="Higgins S."/>
            <person name="Loffler F."/>
        </authorList>
    </citation>
    <scope>NUCLEOTIDE SEQUENCE</scope>
</reference>
<evidence type="ECO:0000313" key="1">
    <source>
        <dbReference type="EMBL" id="MPN43324.1"/>
    </source>
</evidence>
<sequence>MKNGIILYVEREVPVYIGYRTIGRSFLDDISANNRFSLIINNPSGDLFLLLLNDQFGNGFIDFFLSGFCFVLINNDLIV</sequence>
<dbReference type="AlphaFoldDB" id="A0A645I4H8"/>
<protein>
    <submittedName>
        <fullName evidence="1">Uncharacterized protein</fullName>
    </submittedName>
</protein>
<comment type="caution">
    <text evidence="1">The sequence shown here is derived from an EMBL/GenBank/DDBJ whole genome shotgun (WGS) entry which is preliminary data.</text>
</comment>
<gene>
    <name evidence="1" type="ORF">SDC9_190883</name>
</gene>
<accession>A0A645I4H8</accession>